<dbReference type="KEGG" id="nso:NIASO_12155"/>
<evidence type="ECO:0000259" key="5">
    <source>
        <dbReference type="PROSITE" id="PS51935"/>
    </source>
</evidence>
<dbReference type="OrthoDB" id="9813368at2"/>
<dbReference type="PANTHER" id="PTHR47053:SF1">
    <property type="entry name" value="MUREIN DD-ENDOPEPTIDASE MEPH-RELATED"/>
    <property type="match status" value="1"/>
</dbReference>
<dbReference type="MEROPS" id="C40.009"/>
<reference evidence="6 7" key="1">
    <citation type="submission" date="2013-12" db="EMBL/GenBank/DDBJ databases">
        <authorList>
            <consortium name="DOE Joint Genome Institute"/>
            <person name="Eisen J."/>
            <person name="Huntemann M."/>
            <person name="Han J."/>
            <person name="Chen A."/>
            <person name="Kyrpides N."/>
            <person name="Mavromatis K."/>
            <person name="Markowitz V."/>
            <person name="Palaniappan K."/>
            <person name="Ivanova N."/>
            <person name="Schaumberg A."/>
            <person name="Pati A."/>
            <person name="Liolios K."/>
            <person name="Nordberg H.P."/>
            <person name="Cantor M.N."/>
            <person name="Hua S.X."/>
            <person name="Woyke T."/>
        </authorList>
    </citation>
    <scope>NUCLEOTIDE SEQUENCE [LARGE SCALE GENOMIC DNA]</scope>
    <source>
        <strain evidence="7">DSM 19437</strain>
    </source>
</reference>
<dbReference type="Pfam" id="PF00877">
    <property type="entry name" value="NLPC_P60"/>
    <property type="match status" value="1"/>
</dbReference>
<dbReference type="SUPFAM" id="SSF54001">
    <property type="entry name" value="Cysteine proteinases"/>
    <property type="match status" value="1"/>
</dbReference>
<gene>
    <name evidence="6" type="ORF">NIASO_12155</name>
</gene>
<evidence type="ECO:0000256" key="4">
    <source>
        <dbReference type="ARBA" id="ARBA00022807"/>
    </source>
</evidence>
<accession>W0F322</accession>
<dbReference type="Gene3D" id="2.30.30.40">
    <property type="entry name" value="SH3 Domains"/>
    <property type="match status" value="1"/>
</dbReference>
<dbReference type="Gene3D" id="3.90.1720.10">
    <property type="entry name" value="endopeptidase domain like (from Nostoc punctiforme)"/>
    <property type="match status" value="1"/>
</dbReference>
<dbReference type="STRING" id="929713.NIASO_12155"/>
<dbReference type="EMBL" id="CP007035">
    <property type="protein sequence ID" value="AHF15701.1"/>
    <property type="molecule type" value="Genomic_DNA"/>
</dbReference>
<dbReference type="InterPro" id="IPR038765">
    <property type="entry name" value="Papain-like_cys_pep_sf"/>
</dbReference>
<dbReference type="GO" id="GO:0008234">
    <property type="term" value="F:cysteine-type peptidase activity"/>
    <property type="evidence" value="ECO:0007669"/>
    <property type="project" value="UniProtKB-KW"/>
</dbReference>
<keyword evidence="2" id="KW-0645">Protease</keyword>
<dbReference type="AlphaFoldDB" id="W0F322"/>
<dbReference type="PANTHER" id="PTHR47053">
    <property type="entry name" value="MUREIN DD-ENDOPEPTIDASE MEPH-RELATED"/>
    <property type="match status" value="1"/>
</dbReference>
<protein>
    <submittedName>
        <fullName evidence="6">Hydrolase Nlp/P60</fullName>
    </submittedName>
</protein>
<feature type="domain" description="NlpC/P60" evidence="5">
    <location>
        <begin position="130"/>
        <end position="257"/>
    </location>
</feature>
<keyword evidence="4" id="KW-0788">Thiol protease</keyword>
<dbReference type="Pfam" id="PF18348">
    <property type="entry name" value="SH3_16"/>
    <property type="match status" value="1"/>
</dbReference>
<evidence type="ECO:0000313" key="7">
    <source>
        <dbReference type="Proteomes" id="UP000003586"/>
    </source>
</evidence>
<dbReference type="InterPro" id="IPR000064">
    <property type="entry name" value="NLP_P60_dom"/>
</dbReference>
<dbReference type="RefSeq" id="WP_008585871.1">
    <property type="nucleotide sequence ID" value="NZ_CP007035.1"/>
</dbReference>
<organism evidence="6 7">
    <name type="scientific">Niabella soli DSM 19437</name>
    <dbReference type="NCBI Taxonomy" id="929713"/>
    <lineage>
        <taxon>Bacteria</taxon>
        <taxon>Pseudomonadati</taxon>
        <taxon>Bacteroidota</taxon>
        <taxon>Chitinophagia</taxon>
        <taxon>Chitinophagales</taxon>
        <taxon>Chitinophagaceae</taxon>
        <taxon>Niabella</taxon>
    </lineage>
</organism>
<dbReference type="GO" id="GO:0006508">
    <property type="term" value="P:proteolysis"/>
    <property type="evidence" value="ECO:0007669"/>
    <property type="project" value="UniProtKB-KW"/>
</dbReference>
<dbReference type="Proteomes" id="UP000003586">
    <property type="component" value="Chromosome"/>
</dbReference>
<evidence type="ECO:0000256" key="3">
    <source>
        <dbReference type="ARBA" id="ARBA00022801"/>
    </source>
</evidence>
<evidence type="ECO:0000256" key="1">
    <source>
        <dbReference type="ARBA" id="ARBA00007074"/>
    </source>
</evidence>
<dbReference type="HOGENOM" id="CLU_016043_13_2_10"/>
<sequence length="259" mass="29195">MKYGIITVPAAPVRKRANHRKEMVNQLLFGEQVAILDVKHKEWFKVKSLYDGYKGWITWHMLQEIGEQAVGAVMPPFVAEDLLNEIVINGTRMHIPMGSFLWNLEKGKGTVGNLNYTYKGGQTPPPGSFKELQAAVEKYARQWINAPYLWGGKTILGVDCSGFVQTIFKRVGVPLQRDAWQQAEQGVEIQRLQDAQAGDLAFFNDKEEIVHVGLLLGPDKIIHSSGRVRIDPIDKKGITNSDTGRRTHQLQLIKRVLPQ</sequence>
<dbReference type="eggNOG" id="COG0791">
    <property type="taxonomic scope" value="Bacteria"/>
</dbReference>
<name>W0F322_9BACT</name>
<dbReference type="PROSITE" id="PS51935">
    <property type="entry name" value="NLPC_P60"/>
    <property type="match status" value="1"/>
</dbReference>
<proteinExistence type="inferred from homology"/>
<keyword evidence="3 6" id="KW-0378">Hydrolase</keyword>
<evidence type="ECO:0000313" key="6">
    <source>
        <dbReference type="EMBL" id="AHF15701.1"/>
    </source>
</evidence>
<comment type="similarity">
    <text evidence="1">Belongs to the peptidase C40 family.</text>
</comment>
<dbReference type="InterPro" id="IPR041382">
    <property type="entry name" value="SH3_16"/>
</dbReference>
<dbReference type="InterPro" id="IPR051202">
    <property type="entry name" value="Peptidase_C40"/>
</dbReference>
<evidence type="ECO:0000256" key="2">
    <source>
        <dbReference type="ARBA" id="ARBA00022670"/>
    </source>
</evidence>
<keyword evidence="7" id="KW-1185">Reference proteome</keyword>